<feature type="compositionally biased region" description="Polar residues" evidence="1">
    <location>
        <begin position="530"/>
        <end position="539"/>
    </location>
</feature>
<dbReference type="Proteomes" id="UP000807504">
    <property type="component" value="Unassembled WGS sequence"/>
</dbReference>
<evidence type="ECO:0000256" key="1">
    <source>
        <dbReference type="SAM" id="MobiDB-lite"/>
    </source>
</evidence>
<dbReference type="Pfam" id="PF14223">
    <property type="entry name" value="Retrotran_gag_2"/>
    <property type="match status" value="1"/>
</dbReference>
<dbReference type="AlphaFoldDB" id="A0A8T0F540"/>
<reference evidence="2" key="1">
    <citation type="journal article" date="2020" name="bioRxiv">
        <title>Chromosome-level reference genome of the European wasp spider Argiope bruennichi: a resource for studies on range expansion and evolutionary adaptation.</title>
        <authorList>
            <person name="Sheffer M.M."/>
            <person name="Hoppe A."/>
            <person name="Krehenwinkel H."/>
            <person name="Uhl G."/>
            <person name="Kuss A.W."/>
            <person name="Jensen L."/>
            <person name="Jensen C."/>
            <person name="Gillespie R.G."/>
            <person name="Hoff K.J."/>
            <person name="Prost S."/>
        </authorList>
    </citation>
    <scope>NUCLEOTIDE SEQUENCE</scope>
</reference>
<feature type="region of interest" description="Disordered" evidence="1">
    <location>
        <begin position="526"/>
        <end position="554"/>
    </location>
</feature>
<organism evidence="2 3">
    <name type="scientific">Argiope bruennichi</name>
    <name type="common">Wasp spider</name>
    <name type="synonym">Aranea bruennichi</name>
    <dbReference type="NCBI Taxonomy" id="94029"/>
    <lineage>
        <taxon>Eukaryota</taxon>
        <taxon>Metazoa</taxon>
        <taxon>Ecdysozoa</taxon>
        <taxon>Arthropoda</taxon>
        <taxon>Chelicerata</taxon>
        <taxon>Arachnida</taxon>
        <taxon>Araneae</taxon>
        <taxon>Araneomorphae</taxon>
        <taxon>Entelegynae</taxon>
        <taxon>Araneoidea</taxon>
        <taxon>Araneidae</taxon>
        <taxon>Argiope</taxon>
    </lineage>
</organism>
<feature type="compositionally biased region" description="Basic and acidic residues" evidence="1">
    <location>
        <begin position="214"/>
        <end position="224"/>
    </location>
</feature>
<feature type="region of interest" description="Disordered" evidence="1">
    <location>
        <begin position="1"/>
        <end position="94"/>
    </location>
</feature>
<gene>
    <name evidence="2" type="ORF">HNY73_010963</name>
</gene>
<evidence type="ECO:0000313" key="3">
    <source>
        <dbReference type="Proteomes" id="UP000807504"/>
    </source>
</evidence>
<evidence type="ECO:0008006" key="4">
    <source>
        <dbReference type="Google" id="ProtNLM"/>
    </source>
</evidence>
<accession>A0A8T0F540</accession>
<dbReference type="EMBL" id="JABXBU010000030">
    <property type="protein sequence ID" value="KAF8785428.1"/>
    <property type="molecule type" value="Genomic_DNA"/>
</dbReference>
<feature type="region of interest" description="Disordered" evidence="1">
    <location>
        <begin position="202"/>
        <end position="224"/>
    </location>
</feature>
<proteinExistence type="predicted"/>
<sequence>MESNKKDVSSKWISQTDLKEVQKHDLSKQQSSVTFSGISRENEQRGAIPKSIQKTDLPKGEPNISASFPKMNFSNENLPASPIRISKTDSEPVQKSDLNEIQPNMNMLNENLLASPIRVPKTDSEAIQKSDLTEVQPNAVAASSKKSEHSNERKFAQGSGQEVTCQSSEPSTSSLAAEQMGEKGKQESEEYITKKWLESDKQSWDSLPAEEMEETGKLESEEYIEKKWPESDKQFWESIDNCANDYEFPIEDPSGYEGLGFIDKAVNEYEFPIEDASGYEALGFIDKGANDYEFPIEDPSEYEGLGFLGKGSSDIEFPIEPPPEYEGLEVLGVKLDRLEAWAEDHFKSSQRNLKKGQLTGKKYDFQLRKDRCYTLIYTNNSADLKSLITETTDGVVTWNILKNHFQPVTRARVIQLLDEFFGTIYRPGEDIGIFISRVKTAATRLQEAGHKLDDLYIGFQLIRWLPQEFQSTVQQSYRWKEEDFRVVKIEAELILEANRLTLMKQDLEKAEDVYFSSSTSKKKSWKVPRKTTTVPSGAATTPEDPSGKVKYQKKDEENKLVETINVRFDENKKGIDFKSKANNYSKLNLNLPDYDDEDDFDTIRDSLTSRLVSKISTKTPSTSHENPDLSSDNRNLIPCSEVKWIRNIDRKVTGSNVYYNIKGTATRLRSFDQIEQYCKKHNIEYNPNLFDFSKEDSESQEFSDLTEGQLEANVVEVYIPNCYKQAIESRDASKWYNAMDKEINIMKERKVWDLVDPPDNAKILGNRWVIP</sequence>
<protein>
    <recommendedName>
        <fullName evidence="4">MBD domain-containing protein</fullName>
    </recommendedName>
</protein>
<feature type="compositionally biased region" description="Polar residues" evidence="1">
    <location>
        <begin position="158"/>
        <end position="176"/>
    </location>
</feature>
<evidence type="ECO:0000313" key="2">
    <source>
        <dbReference type="EMBL" id="KAF8785428.1"/>
    </source>
</evidence>
<feature type="compositionally biased region" description="Basic and acidic residues" evidence="1">
    <location>
        <begin position="145"/>
        <end position="155"/>
    </location>
</feature>
<feature type="region of interest" description="Disordered" evidence="1">
    <location>
        <begin position="119"/>
        <end position="189"/>
    </location>
</feature>
<reference evidence="2" key="2">
    <citation type="submission" date="2020-06" db="EMBL/GenBank/DDBJ databases">
        <authorList>
            <person name="Sheffer M."/>
        </authorList>
    </citation>
    <scope>NUCLEOTIDE SEQUENCE</scope>
</reference>
<keyword evidence="3" id="KW-1185">Reference proteome</keyword>
<feature type="compositionally biased region" description="Basic and acidic residues" evidence="1">
    <location>
        <begin position="17"/>
        <end position="27"/>
    </location>
</feature>
<feature type="compositionally biased region" description="Polar residues" evidence="1">
    <location>
        <begin position="28"/>
        <end position="39"/>
    </location>
</feature>
<feature type="compositionally biased region" description="Basic and acidic residues" evidence="1">
    <location>
        <begin position="180"/>
        <end position="189"/>
    </location>
</feature>
<feature type="compositionally biased region" description="Basic and acidic residues" evidence="1">
    <location>
        <begin position="120"/>
        <end position="132"/>
    </location>
</feature>
<comment type="caution">
    <text evidence="2">The sequence shown here is derived from an EMBL/GenBank/DDBJ whole genome shotgun (WGS) entry which is preliminary data.</text>
</comment>
<name>A0A8T0F540_ARGBR</name>